<feature type="domain" description="PCI" evidence="1">
    <location>
        <begin position="14"/>
        <end position="188"/>
    </location>
</feature>
<organism evidence="2 3">
    <name type="scientific">Trichobilharzia regenti</name>
    <name type="common">Nasal bird schistosome</name>
    <dbReference type="NCBI Taxonomy" id="157069"/>
    <lineage>
        <taxon>Eukaryota</taxon>
        <taxon>Metazoa</taxon>
        <taxon>Spiralia</taxon>
        <taxon>Lophotrochozoa</taxon>
        <taxon>Platyhelminthes</taxon>
        <taxon>Trematoda</taxon>
        <taxon>Digenea</taxon>
        <taxon>Strigeidida</taxon>
        <taxon>Schistosomatoidea</taxon>
        <taxon>Schistosomatidae</taxon>
        <taxon>Trichobilharzia</taxon>
    </lineage>
</organism>
<reference evidence="3" key="2">
    <citation type="submission" date="2023-11" db="UniProtKB">
        <authorList>
            <consortium name="WormBaseParasite"/>
        </authorList>
    </citation>
    <scope>IDENTIFICATION</scope>
</reference>
<evidence type="ECO:0000259" key="1">
    <source>
        <dbReference type="PROSITE" id="PS50250"/>
    </source>
</evidence>
<protein>
    <recommendedName>
        <fullName evidence="1">PCI domain-containing protein</fullName>
    </recommendedName>
</protein>
<sequence>MVSVEYSALDEQLSEMIAFELELDTPSFNSKSCPTSLATPSLVEFYLQYLGIYLIKCDLINAKFLYKRMPNHIKEDQSIKCLWDLGRLLWKNDIKLFFSSVSQIFSDPKQSDILVQMVRQIRDKQIDQITHLVTQAYSCVSIDFLCNYLCISSEDISKHFLSKSWQISTDGRFISRPGNFVEEQSKTFGLESETANNEIMSKLTEFMCFMESH</sequence>
<dbReference type="Proteomes" id="UP000050795">
    <property type="component" value="Unassembled WGS sequence"/>
</dbReference>
<dbReference type="WBParaSite" id="TREG1_54400.1">
    <property type="protein sequence ID" value="TREG1_54400.1"/>
    <property type="gene ID" value="TREG1_54400"/>
</dbReference>
<evidence type="ECO:0000313" key="2">
    <source>
        <dbReference type="Proteomes" id="UP000050795"/>
    </source>
</evidence>
<evidence type="ECO:0000313" key="3">
    <source>
        <dbReference type="WBParaSite" id="TREG1_54400.1"/>
    </source>
</evidence>
<dbReference type="PROSITE" id="PS50250">
    <property type="entry name" value="PCI"/>
    <property type="match status" value="1"/>
</dbReference>
<dbReference type="Gene3D" id="1.25.40.990">
    <property type="match status" value="1"/>
</dbReference>
<name>A0AA85K160_TRIRE</name>
<dbReference type="AlphaFoldDB" id="A0AA85K160"/>
<proteinExistence type="predicted"/>
<dbReference type="InterPro" id="IPR000717">
    <property type="entry name" value="PCI_dom"/>
</dbReference>
<reference evidence="2" key="1">
    <citation type="submission" date="2022-06" db="EMBL/GenBank/DDBJ databases">
        <authorList>
            <person name="Berger JAMES D."/>
            <person name="Berger JAMES D."/>
        </authorList>
    </citation>
    <scope>NUCLEOTIDE SEQUENCE [LARGE SCALE GENOMIC DNA]</scope>
</reference>
<dbReference type="Pfam" id="PF10075">
    <property type="entry name" value="CSN8_PSD8_EIF3K"/>
    <property type="match status" value="1"/>
</dbReference>
<accession>A0AA85K160</accession>
<keyword evidence="2" id="KW-1185">Reference proteome</keyword>
<dbReference type="InterPro" id="IPR033464">
    <property type="entry name" value="CSN8_PSD8_EIF3K"/>
</dbReference>